<comment type="cofactor">
    <cofactor evidence="5">
        <name>Mg(2+)</name>
        <dbReference type="ChEBI" id="CHEBI:18420"/>
    </cofactor>
</comment>
<sequence>MDAQSVSAVVAQLTTPLMADACLRLGVAVRLAPPGIRPVKPGMLVTGRALPVRHYGSVDVFLEAFENSQQGDVLVIDNEGRLDEGCIGDLTVLEAKSAGLAGMVVWGCHRDTAEILDIGFSVFTYGSWSAGPLRLDHRQAGALESAHFGNHLITKGDFLFGDDDGVLFVPLDQIEQIVATALSIQERERQQAAKIRAGTSLREQLQFADYLAKREADPSYSFRKHLRSVGGAIEE</sequence>
<keyword evidence="5" id="KW-0479">Metal-binding</keyword>
<evidence type="ECO:0000313" key="6">
    <source>
        <dbReference type="EMBL" id="MBI5251923.1"/>
    </source>
</evidence>
<dbReference type="Gene3D" id="3.50.30.40">
    <property type="entry name" value="Ribonuclease E inhibitor RraA/RraA-like"/>
    <property type="match status" value="1"/>
</dbReference>
<dbReference type="InterPro" id="IPR036704">
    <property type="entry name" value="RraA/RraA-like_sf"/>
</dbReference>
<feature type="binding site" evidence="5">
    <location>
        <position position="110"/>
    </location>
    <ligand>
        <name>substrate</name>
    </ligand>
</feature>
<dbReference type="SUPFAM" id="SSF89562">
    <property type="entry name" value="RraA-like"/>
    <property type="match status" value="1"/>
</dbReference>
<name>A0A9D6Z289_9BACT</name>
<gene>
    <name evidence="6" type="ORF">HY912_20720</name>
</gene>
<dbReference type="AlphaFoldDB" id="A0A9D6Z289"/>
<dbReference type="EMBL" id="JACRDE010000544">
    <property type="protein sequence ID" value="MBI5251923.1"/>
    <property type="molecule type" value="Genomic_DNA"/>
</dbReference>
<feature type="binding site" evidence="5">
    <location>
        <position position="111"/>
    </location>
    <ligand>
        <name>Mg(2+)</name>
        <dbReference type="ChEBI" id="CHEBI:18420"/>
    </ligand>
</feature>
<evidence type="ECO:0000256" key="1">
    <source>
        <dbReference type="ARBA" id="ARBA00001968"/>
    </source>
</evidence>
<evidence type="ECO:0000256" key="2">
    <source>
        <dbReference type="ARBA" id="ARBA00016549"/>
    </source>
</evidence>
<dbReference type="Pfam" id="PF03737">
    <property type="entry name" value="RraA-like"/>
    <property type="match status" value="1"/>
</dbReference>
<organism evidence="6 7">
    <name type="scientific">Desulfomonile tiedjei</name>
    <dbReference type="NCBI Taxonomy" id="2358"/>
    <lineage>
        <taxon>Bacteria</taxon>
        <taxon>Pseudomonadati</taxon>
        <taxon>Thermodesulfobacteriota</taxon>
        <taxon>Desulfomonilia</taxon>
        <taxon>Desulfomonilales</taxon>
        <taxon>Desulfomonilaceae</taxon>
        <taxon>Desulfomonile</taxon>
    </lineage>
</organism>
<reference evidence="6" key="1">
    <citation type="submission" date="2020-07" db="EMBL/GenBank/DDBJ databases">
        <title>Huge and variable diversity of episymbiotic CPR bacteria and DPANN archaea in groundwater ecosystems.</title>
        <authorList>
            <person name="He C.Y."/>
            <person name="Keren R."/>
            <person name="Whittaker M."/>
            <person name="Farag I.F."/>
            <person name="Doudna J."/>
            <person name="Cate J.H.D."/>
            <person name="Banfield J.F."/>
        </authorList>
    </citation>
    <scope>NUCLEOTIDE SEQUENCE</scope>
    <source>
        <strain evidence="6">NC_groundwater_1664_Pr3_B-0.1um_52_9</strain>
    </source>
</reference>
<evidence type="ECO:0000256" key="4">
    <source>
        <dbReference type="ARBA" id="ARBA00030169"/>
    </source>
</evidence>
<comment type="caution">
    <text evidence="6">The sequence shown here is derived from an EMBL/GenBank/DDBJ whole genome shotgun (WGS) entry which is preliminary data.</text>
</comment>
<comment type="cofactor">
    <cofactor evidence="1">
        <name>a divalent metal cation</name>
        <dbReference type="ChEBI" id="CHEBI:60240"/>
    </cofactor>
</comment>
<evidence type="ECO:0000256" key="5">
    <source>
        <dbReference type="PIRSR" id="PIRSR605493-1"/>
    </source>
</evidence>
<dbReference type="InterPro" id="IPR005493">
    <property type="entry name" value="RraA/RraA-like"/>
</dbReference>
<dbReference type="GO" id="GO:0046872">
    <property type="term" value="F:metal ion binding"/>
    <property type="evidence" value="ECO:0007669"/>
    <property type="project" value="UniProtKB-KW"/>
</dbReference>
<proteinExistence type="predicted"/>
<keyword evidence="5" id="KW-0460">Magnesium</keyword>
<evidence type="ECO:0000256" key="3">
    <source>
        <dbReference type="ARBA" id="ARBA00029596"/>
    </source>
</evidence>
<dbReference type="Proteomes" id="UP000807825">
    <property type="component" value="Unassembled WGS sequence"/>
</dbReference>
<dbReference type="PANTHER" id="PTHR33254:SF4">
    <property type="entry name" value="4-HYDROXY-4-METHYL-2-OXOGLUTARATE ALDOLASE 3-RELATED"/>
    <property type="match status" value="1"/>
</dbReference>
<accession>A0A9D6Z289</accession>
<evidence type="ECO:0000313" key="7">
    <source>
        <dbReference type="Proteomes" id="UP000807825"/>
    </source>
</evidence>
<protein>
    <recommendedName>
        <fullName evidence="2">Putative 4-hydroxy-4-methyl-2-oxoglutarate aldolase</fullName>
    </recommendedName>
    <alternativeName>
        <fullName evidence="3">Regulator of ribonuclease activity homolog</fullName>
    </alternativeName>
    <alternativeName>
        <fullName evidence="4">RraA-like protein</fullName>
    </alternativeName>
</protein>
<dbReference type="PANTHER" id="PTHR33254">
    <property type="entry name" value="4-HYDROXY-4-METHYL-2-OXOGLUTARATE ALDOLASE 3-RELATED"/>
    <property type="match status" value="1"/>
</dbReference>
<dbReference type="CDD" id="cd16841">
    <property type="entry name" value="RraA_family"/>
    <property type="match status" value="1"/>
</dbReference>